<gene>
    <name evidence="1" type="ORF">R5R35_013048</name>
</gene>
<proteinExistence type="predicted"/>
<dbReference type="AlphaFoldDB" id="A0AAN9Z2J9"/>
<evidence type="ECO:0000313" key="1">
    <source>
        <dbReference type="EMBL" id="KAK7793793.1"/>
    </source>
</evidence>
<accession>A0AAN9Z2J9</accession>
<name>A0AAN9Z2J9_9ORTH</name>
<sequence length="110" mass="12897">MDEEVFPISRSLFETILDEEMVIELDLIVERLQRKLRSRNQLSIETAIVAIDTIRDIGGHVNSMLNLLEGYESNPDFEDLYNRLCRYNNLLVLLQFTLSQFLHADHPFNN</sequence>
<keyword evidence="2" id="KW-1185">Reference proteome</keyword>
<comment type="caution">
    <text evidence="1">The sequence shown here is derived from an EMBL/GenBank/DDBJ whole genome shotgun (WGS) entry which is preliminary data.</text>
</comment>
<dbReference type="Proteomes" id="UP001378592">
    <property type="component" value="Unassembled WGS sequence"/>
</dbReference>
<organism evidence="1 2">
    <name type="scientific">Gryllus longicercus</name>
    <dbReference type="NCBI Taxonomy" id="2509291"/>
    <lineage>
        <taxon>Eukaryota</taxon>
        <taxon>Metazoa</taxon>
        <taxon>Ecdysozoa</taxon>
        <taxon>Arthropoda</taxon>
        <taxon>Hexapoda</taxon>
        <taxon>Insecta</taxon>
        <taxon>Pterygota</taxon>
        <taxon>Neoptera</taxon>
        <taxon>Polyneoptera</taxon>
        <taxon>Orthoptera</taxon>
        <taxon>Ensifera</taxon>
        <taxon>Gryllidea</taxon>
        <taxon>Grylloidea</taxon>
        <taxon>Gryllidae</taxon>
        <taxon>Gryllinae</taxon>
        <taxon>Gryllus</taxon>
    </lineage>
</organism>
<evidence type="ECO:0000313" key="2">
    <source>
        <dbReference type="Proteomes" id="UP001378592"/>
    </source>
</evidence>
<dbReference type="EMBL" id="JAZDUA010000361">
    <property type="protein sequence ID" value="KAK7793793.1"/>
    <property type="molecule type" value="Genomic_DNA"/>
</dbReference>
<protein>
    <submittedName>
        <fullName evidence="1">Uncharacterized protein</fullName>
    </submittedName>
</protein>
<reference evidence="1 2" key="1">
    <citation type="submission" date="2024-03" db="EMBL/GenBank/DDBJ databases">
        <title>The genome assembly and annotation of the cricket Gryllus longicercus Weissman &amp; Gray.</title>
        <authorList>
            <person name="Szrajer S."/>
            <person name="Gray D."/>
            <person name="Ylla G."/>
        </authorList>
    </citation>
    <scope>NUCLEOTIDE SEQUENCE [LARGE SCALE GENOMIC DNA]</scope>
    <source>
        <strain evidence="1">DAG 2021-001</strain>
        <tissue evidence="1">Whole body minus gut</tissue>
    </source>
</reference>